<protein>
    <submittedName>
        <fullName evidence="3">Uncharacterized protein</fullName>
    </submittedName>
</protein>
<evidence type="ECO:0000256" key="1">
    <source>
        <dbReference type="SAM" id="MobiDB-lite"/>
    </source>
</evidence>
<feature type="region of interest" description="Disordered" evidence="1">
    <location>
        <begin position="30"/>
        <end position="50"/>
    </location>
</feature>
<comment type="caution">
    <text evidence="3">The sequence shown here is derived from an EMBL/GenBank/DDBJ whole genome shotgun (WGS) entry which is preliminary data.</text>
</comment>
<evidence type="ECO:0000256" key="2">
    <source>
        <dbReference type="SAM" id="Phobius"/>
    </source>
</evidence>
<dbReference type="EMBL" id="JAXCLX010000002">
    <property type="protein sequence ID" value="MDY0872721.1"/>
    <property type="molecule type" value="Genomic_DNA"/>
</dbReference>
<feature type="transmembrane region" description="Helical" evidence="2">
    <location>
        <begin position="6"/>
        <end position="24"/>
    </location>
</feature>
<gene>
    <name evidence="3" type="ORF">SMD31_12335</name>
</gene>
<keyword evidence="2" id="KW-0812">Transmembrane</keyword>
<sequence>MFGLPTFPKLLIIAAVIAAVWYFIRRGQVAKSEQGSGRGDAAPKPGAARQKPIEDMIQCKSCGAYFPAKSGCSCGHSGN</sequence>
<reference evidence="3 4" key="1">
    <citation type="journal article" date="2013" name="Antonie Van Leeuwenhoek">
        <title>Dongia rigui sp. nov., isolated from freshwater of a large wetland in Korea.</title>
        <authorList>
            <person name="Baik K.S."/>
            <person name="Hwang Y.M."/>
            <person name="Choi J.S."/>
            <person name="Kwon J."/>
            <person name="Seong C.N."/>
        </authorList>
    </citation>
    <scope>NUCLEOTIDE SEQUENCE [LARGE SCALE GENOMIC DNA]</scope>
    <source>
        <strain evidence="3 4">04SU4-P</strain>
    </source>
</reference>
<keyword evidence="2" id="KW-1133">Transmembrane helix</keyword>
<evidence type="ECO:0000313" key="4">
    <source>
        <dbReference type="Proteomes" id="UP001271769"/>
    </source>
</evidence>
<organism evidence="3 4">
    <name type="scientific">Dongia rigui</name>
    <dbReference type="NCBI Taxonomy" id="940149"/>
    <lineage>
        <taxon>Bacteria</taxon>
        <taxon>Pseudomonadati</taxon>
        <taxon>Pseudomonadota</taxon>
        <taxon>Alphaproteobacteria</taxon>
        <taxon>Rhodospirillales</taxon>
        <taxon>Dongiaceae</taxon>
        <taxon>Dongia</taxon>
    </lineage>
</organism>
<proteinExistence type="predicted"/>
<keyword evidence="4" id="KW-1185">Reference proteome</keyword>
<keyword evidence="2" id="KW-0472">Membrane</keyword>
<name>A0ABU5DZG3_9PROT</name>
<dbReference type="Proteomes" id="UP001271769">
    <property type="component" value="Unassembled WGS sequence"/>
</dbReference>
<evidence type="ECO:0000313" key="3">
    <source>
        <dbReference type="EMBL" id="MDY0872721.1"/>
    </source>
</evidence>
<accession>A0ABU5DZG3</accession>
<dbReference type="RefSeq" id="WP_320501195.1">
    <property type="nucleotide sequence ID" value="NZ_JAXCLX010000002.1"/>
</dbReference>